<evidence type="ECO:0000256" key="5">
    <source>
        <dbReference type="HAMAP-Rule" id="MF_00382"/>
    </source>
</evidence>
<gene>
    <name evidence="5" type="primary">rplT</name>
    <name evidence="7" type="ORF">UU80_C0048G0006</name>
</gene>
<organism evidence="7 8">
    <name type="scientific">candidate division WWE3 bacterium GW2011_GWA1_41_8</name>
    <dbReference type="NCBI Taxonomy" id="1619103"/>
    <lineage>
        <taxon>Bacteria</taxon>
        <taxon>Katanobacteria</taxon>
    </lineage>
</organism>
<dbReference type="NCBIfam" id="TIGR01032">
    <property type="entry name" value="rplT_bact"/>
    <property type="match status" value="1"/>
</dbReference>
<dbReference type="PRINTS" id="PR00062">
    <property type="entry name" value="RIBOSOMALL20"/>
</dbReference>
<dbReference type="SUPFAM" id="SSF74731">
    <property type="entry name" value="Ribosomal protein L20"/>
    <property type="match status" value="1"/>
</dbReference>
<keyword evidence="5 6" id="KW-0694">RNA-binding</keyword>
<dbReference type="PANTHER" id="PTHR10986">
    <property type="entry name" value="39S RIBOSOMAL PROTEIN L20"/>
    <property type="match status" value="1"/>
</dbReference>
<dbReference type="GO" id="GO:0019843">
    <property type="term" value="F:rRNA binding"/>
    <property type="evidence" value="ECO:0007669"/>
    <property type="project" value="UniProtKB-UniRule"/>
</dbReference>
<keyword evidence="3 5" id="KW-0687">Ribonucleoprotein</keyword>
<dbReference type="GO" id="GO:0003735">
    <property type="term" value="F:structural constituent of ribosome"/>
    <property type="evidence" value="ECO:0007669"/>
    <property type="project" value="InterPro"/>
</dbReference>
<evidence type="ECO:0000313" key="7">
    <source>
        <dbReference type="EMBL" id="KKS20627.1"/>
    </source>
</evidence>
<dbReference type="FunFam" id="1.10.1900.20:FF:000001">
    <property type="entry name" value="50S ribosomal protein L20"/>
    <property type="match status" value="1"/>
</dbReference>
<accession>A0A0G0X8B5</accession>
<evidence type="ECO:0000256" key="1">
    <source>
        <dbReference type="ARBA" id="ARBA00007698"/>
    </source>
</evidence>
<dbReference type="AlphaFoldDB" id="A0A0G0X8B5"/>
<dbReference type="InterPro" id="IPR035566">
    <property type="entry name" value="Ribosomal_protein_bL20_C"/>
</dbReference>
<evidence type="ECO:0000256" key="2">
    <source>
        <dbReference type="ARBA" id="ARBA00022980"/>
    </source>
</evidence>
<dbReference type="PATRIC" id="fig|1619103.3.peg.1056"/>
<dbReference type="Proteomes" id="UP000034920">
    <property type="component" value="Unassembled WGS sequence"/>
</dbReference>
<dbReference type="GO" id="GO:1990904">
    <property type="term" value="C:ribonucleoprotein complex"/>
    <property type="evidence" value="ECO:0007669"/>
    <property type="project" value="UniProtKB-KW"/>
</dbReference>
<comment type="similarity">
    <text evidence="1 5 6">Belongs to the bacterial ribosomal protein bL20 family.</text>
</comment>
<dbReference type="GO" id="GO:0005840">
    <property type="term" value="C:ribosome"/>
    <property type="evidence" value="ECO:0007669"/>
    <property type="project" value="UniProtKB-KW"/>
</dbReference>
<dbReference type="CDD" id="cd07026">
    <property type="entry name" value="Ribosomal_L20"/>
    <property type="match status" value="1"/>
</dbReference>
<evidence type="ECO:0000256" key="4">
    <source>
        <dbReference type="ARBA" id="ARBA00035172"/>
    </source>
</evidence>
<dbReference type="STRING" id="1619103.UU80_C0048G0006"/>
<proteinExistence type="inferred from homology"/>
<dbReference type="InterPro" id="IPR005813">
    <property type="entry name" value="Ribosomal_bL20"/>
</dbReference>
<reference evidence="7 8" key="1">
    <citation type="journal article" date="2015" name="Nature">
        <title>rRNA introns, odd ribosomes, and small enigmatic genomes across a large radiation of phyla.</title>
        <authorList>
            <person name="Brown C.T."/>
            <person name="Hug L.A."/>
            <person name="Thomas B.C."/>
            <person name="Sharon I."/>
            <person name="Castelle C.J."/>
            <person name="Singh A."/>
            <person name="Wilkins M.J."/>
            <person name="Williams K.H."/>
            <person name="Banfield J.F."/>
        </authorList>
    </citation>
    <scope>NUCLEOTIDE SEQUENCE [LARGE SCALE GENOMIC DNA]</scope>
</reference>
<dbReference type="HAMAP" id="MF_00382">
    <property type="entry name" value="Ribosomal_bL20"/>
    <property type="match status" value="1"/>
</dbReference>
<dbReference type="Pfam" id="PF00453">
    <property type="entry name" value="Ribosomal_L20"/>
    <property type="match status" value="1"/>
</dbReference>
<protein>
    <recommendedName>
        <fullName evidence="4 5">Large ribosomal subunit protein bL20</fullName>
    </recommendedName>
</protein>
<dbReference type="Gene3D" id="1.10.1900.20">
    <property type="entry name" value="Ribosomal protein L20"/>
    <property type="match status" value="1"/>
</dbReference>
<evidence type="ECO:0000313" key="8">
    <source>
        <dbReference type="Proteomes" id="UP000034920"/>
    </source>
</evidence>
<dbReference type="GO" id="GO:0000027">
    <property type="term" value="P:ribosomal large subunit assembly"/>
    <property type="evidence" value="ECO:0007669"/>
    <property type="project" value="UniProtKB-UniRule"/>
</dbReference>
<evidence type="ECO:0000256" key="3">
    <source>
        <dbReference type="ARBA" id="ARBA00023274"/>
    </source>
</evidence>
<dbReference type="GO" id="GO:0006412">
    <property type="term" value="P:translation"/>
    <property type="evidence" value="ECO:0007669"/>
    <property type="project" value="InterPro"/>
</dbReference>
<keyword evidence="2 5" id="KW-0689">Ribosomal protein</keyword>
<dbReference type="Gene3D" id="6.10.160.10">
    <property type="match status" value="1"/>
</dbReference>
<comment type="function">
    <text evidence="5 6">Binds directly to 23S ribosomal RNA and is necessary for the in vitro assembly process of the 50S ribosomal subunit. It is not involved in the protein synthesizing functions of that subunit.</text>
</comment>
<dbReference type="EMBL" id="LCCA01000048">
    <property type="protein sequence ID" value="KKS20627.1"/>
    <property type="molecule type" value="Genomic_DNA"/>
</dbReference>
<name>A0A0G0X8B5_UNCKA</name>
<keyword evidence="5 6" id="KW-0699">rRNA-binding</keyword>
<evidence type="ECO:0000256" key="6">
    <source>
        <dbReference type="RuleBase" id="RU000560"/>
    </source>
</evidence>
<comment type="caution">
    <text evidence="7">The sequence shown here is derived from an EMBL/GenBank/DDBJ whole genome shotgun (WGS) entry which is preliminary data.</text>
</comment>
<sequence>MSRVKGGPRGHRRHVKILKLAKGYRGTRSKLFKRAHEAVIRAGEHAFAGRRQRRRDMRRLWISRINGALTPHEIRYSLFIDGLKKANIELDRKTLSEMAVNDNPAFIKVVKTVKEALG</sequence>